<reference evidence="1" key="1">
    <citation type="journal article" date="2014" name="Front. Microbiol.">
        <title>High frequency of phylogenetically diverse reductive dehalogenase-homologous genes in deep subseafloor sedimentary metagenomes.</title>
        <authorList>
            <person name="Kawai M."/>
            <person name="Futagami T."/>
            <person name="Toyoda A."/>
            <person name="Takaki Y."/>
            <person name="Nishi S."/>
            <person name="Hori S."/>
            <person name="Arai W."/>
            <person name="Tsubouchi T."/>
            <person name="Morono Y."/>
            <person name="Uchiyama I."/>
            <person name="Ito T."/>
            <person name="Fujiyama A."/>
            <person name="Inagaki F."/>
            <person name="Takami H."/>
        </authorList>
    </citation>
    <scope>NUCLEOTIDE SEQUENCE</scope>
    <source>
        <strain evidence="1">Expedition CK06-06</strain>
    </source>
</reference>
<gene>
    <name evidence="1" type="ORF">S03H2_71269</name>
</gene>
<feature type="non-terminal residue" evidence="1">
    <location>
        <position position="1"/>
    </location>
</feature>
<accession>X1M340</accession>
<evidence type="ECO:0000313" key="1">
    <source>
        <dbReference type="EMBL" id="GAI00819.1"/>
    </source>
</evidence>
<sequence>PLKYLTPTEWQDLVPRPFSNTYSFQKKYLGDLIKKTIEKMKRRNLPPLILTPEAPEEFIVRVKASGSGSGSPIGT</sequence>
<comment type="caution">
    <text evidence="1">The sequence shown here is derived from an EMBL/GenBank/DDBJ whole genome shotgun (WGS) entry which is preliminary data.</text>
</comment>
<protein>
    <submittedName>
        <fullName evidence="1">Uncharacterized protein</fullName>
    </submittedName>
</protein>
<dbReference type="EMBL" id="BARU01047632">
    <property type="protein sequence ID" value="GAI00819.1"/>
    <property type="molecule type" value="Genomic_DNA"/>
</dbReference>
<proteinExistence type="predicted"/>
<dbReference type="AlphaFoldDB" id="X1M340"/>
<name>X1M340_9ZZZZ</name>
<organism evidence="1">
    <name type="scientific">marine sediment metagenome</name>
    <dbReference type="NCBI Taxonomy" id="412755"/>
    <lineage>
        <taxon>unclassified sequences</taxon>
        <taxon>metagenomes</taxon>
        <taxon>ecological metagenomes</taxon>
    </lineage>
</organism>